<dbReference type="EMBL" id="LN679101">
    <property type="protein sequence ID" value="CEL55562.1"/>
    <property type="molecule type" value="Genomic_DNA"/>
</dbReference>
<gene>
    <name evidence="1" type="ORF">RSOLAG1IB_01574</name>
</gene>
<reference evidence="1 2" key="1">
    <citation type="submission" date="2014-11" db="EMBL/GenBank/DDBJ databases">
        <authorList>
            <person name="Wibberg Daniel"/>
        </authorList>
    </citation>
    <scope>NUCLEOTIDE SEQUENCE [LARGE SCALE GENOMIC DNA]</scope>
    <source>
        <strain evidence="1">Rhizoctonia solani AG1-IB 7/3/14</strain>
    </source>
</reference>
<proteinExistence type="predicted"/>
<protein>
    <submittedName>
        <fullName evidence="1">Uncharacterized protein</fullName>
    </submittedName>
</protein>
<evidence type="ECO:0000313" key="1">
    <source>
        <dbReference type="EMBL" id="CEL55562.1"/>
    </source>
</evidence>
<organism evidence="1 2">
    <name type="scientific">Thanatephorus cucumeris (strain AG1-IB / isolate 7/3/14)</name>
    <name type="common">Lettuce bottom rot fungus</name>
    <name type="synonym">Rhizoctonia solani</name>
    <dbReference type="NCBI Taxonomy" id="1108050"/>
    <lineage>
        <taxon>Eukaryota</taxon>
        <taxon>Fungi</taxon>
        <taxon>Dikarya</taxon>
        <taxon>Basidiomycota</taxon>
        <taxon>Agaricomycotina</taxon>
        <taxon>Agaricomycetes</taxon>
        <taxon>Cantharellales</taxon>
        <taxon>Ceratobasidiaceae</taxon>
        <taxon>Rhizoctonia</taxon>
        <taxon>Rhizoctonia solani AG-1</taxon>
    </lineage>
</organism>
<accession>A0A0B7FHC5</accession>
<sequence length="71" mass="7896">MNDRGQFGGCSVQTCGMGAHDLIPFDDGISYYSCAFSFLTVPSTMSLSDLYGHALLGYHILDALEIWRDQW</sequence>
<name>A0A0B7FHC5_THACB</name>
<evidence type="ECO:0000313" key="2">
    <source>
        <dbReference type="Proteomes" id="UP000059188"/>
    </source>
</evidence>
<dbReference type="AlphaFoldDB" id="A0A0B7FHC5"/>
<keyword evidence="2" id="KW-1185">Reference proteome</keyword>
<dbReference type="Proteomes" id="UP000059188">
    <property type="component" value="Unassembled WGS sequence"/>
</dbReference>